<protein>
    <recommendedName>
        <fullName evidence="1">Dienelactone hydrolase domain-containing protein</fullName>
    </recommendedName>
</protein>
<reference evidence="2 3" key="1">
    <citation type="journal article" date="2016" name="Nat. Commun.">
        <title>Ectomycorrhizal ecology is imprinted in the genome of the dominant symbiotic fungus Cenococcum geophilum.</title>
        <authorList>
            <consortium name="DOE Joint Genome Institute"/>
            <person name="Peter M."/>
            <person name="Kohler A."/>
            <person name="Ohm R.A."/>
            <person name="Kuo A."/>
            <person name="Krutzmann J."/>
            <person name="Morin E."/>
            <person name="Arend M."/>
            <person name="Barry K.W."/>
            <person name="Binder M."/>
            <person name="Choi C."/>
            <person name="Clum A."/>
            <person name="Copeland A."/>
            <person name="Grisel N."/>
            <person name="Haridas S."/>
            <person name="Kipfer T."/>
            <person name="LaButti K."/>
            <person name="Lindquist E."/>
            <person name="Lipzen A."/>
            <person name="Maire R."/>
            <person name="Meier B."/>
            <person name="Mihaltcheva S."/>
            <person name="Molinier V."/>
            <person name="Murat C."/>
            <person name="Poggeler S."/>
            <person name="Quandt C.A."/>
            <person name="Sperisen C."/>
            <person name="Tritt A."/>
            <person name="Tisserant E."/>
            <person name="Crous P.W."/>
            <person name="Henrissat B."/>
            <person name="Nehls U."/>
            <person name="Egli S."/>
            <person name="Spatafora J.W."/>
            <person name="Grigoriev I.V."/>
            <person name="Martin F.M."/>
        </authorList>
    </citation>
    <scope>NUCLEOTIDE SEQUENCE [LARGE SCALE GENOMIC DNA]</scope>
    <source>
        <strain evidence="2 3">CBS 459.81</strain>
    </source>
</reference>
<proteinExistence type="predicted"/>
<dbReference type="GO" id="GO:0016787">
    <property type="term" value="F:hydrolase activity"/>
    <property type="evidence" value="ECO:0007669"/>
    <property type="project" value="InterPro"/>
</dbReference>
<feature type="domain" description="Dienelactone hydrolase" evidence="1">
    <location>
        <begin position="2"/>
        <end position="78"/>
    </location>
</feature>
<dbReference type="Proteomes" id="UP000250266">
    <property type="component" value="Unassembled WGS sequence"/>
</dbReference>
<dbReference type="AlphaFoldDB" id="A0A8E2EI05"/>
<dbReference type="InterPro" id="IPR029058">
    <property type="entry name" value="AB_hydrolase_fold"/>
</dbReference>
<evidence type="ECO:0000259" key="1">
    <source>
        <dbReference type="Pfam" id="PF01738"/>
    </source>
</evidence>
<evidence type="ECO:0000313" key="2">
    <source>
        <dbReference type="EMBL" id="OCK84361.1"/>
    </source>
</evidence>
<dbReference type="OrthoDB" id="17560at2759"/>
<organism evidence="2 3">
    <name type="scientific">Lepidopterella palustris CBS 459.81</name>
    <dbReference type="NCBI Taxonomy" id="1314670"/>
    <lineage>
        <taxon>Eukaryota</taxon>
        <taxon>Fungi</taxon>
        <taxon>Dikarya</taxon>
        <taxon>Ascomycota</taxon>
        <taxon>Pezizomycotina</taxon>
        <taxon>Dothideomycetes</taxon>
        <taxon>Pleosporomycetidae</taxon>
        <taxon>Mytilinidiales</taxon>
        <taxon>Argynnaceae</taxon>
        <taxon>Lepidopterella</taxon>
    </lineage>
</organism>
<name>A0A8E2EI05_9PEZI</name>
<keyword evidence="3" id="KW-1185">Reference proteome</keyword>
<dbReference type="Gene3D" id="3.40.50.1820">
    <property type="entry name" value="alpha/beta hydrolase"/>
    <property type="match status" value="1"/>
</dbReference>
<gene>
    <name evidence="2" type="ORF">K432DRAFT_378682</name>
</gene>
<evidence type="ECO:0000313" key="3">
    <source>
        <dbReference type="Proteomes" id="UP000250266"/>
    </source>
</evidence>
<sequence>MKKPTSIAHGTLDSHFPKAKVEETEAILNAKTEKGKGEHEVVWYEGARHGFAVRRSQTDLVENERGMAAEAQAIAWFTKCFAAAK</sequence>
<dbReference type="SUPFAM" id="SSF53474">
    <property type="entry name" value="alpha/beta-Hydrolases"/>
    <property type="match status" value="1"/>
</dbReference>
<dbReference type="Pfam" id="PF01738">
    <property type="entry name" value="DLH"/>
    <property type="match status" value="1"/>
</dbReference>
<dbReference type="InterPro" id="IPR002925">
    <property type="entry name" value="Dienelactn_hydro"/>
</dbReference>
<accession>A0A8E2EI05</accession>
<dbReference type="EMBL" id="KV744839">
    <property type="protein sequence ID" value="OCK84361.1"/>
    <property type="molecule type" value="Genomic_DNA"/>
</dbReference>